<feature type="region of interest" description="Disordered" evidence="1">
    <location>
        <begin position="1"/>
        <end position="51"/>
    </location>
</feature>
<name>A0A9P9WMN6_9PEZI</name>
<dbReference type="Proteomes" id="UP000829685">
    <property type="component" value="Unassembled WGS sequence"/>
</dbReference>
<evidence type="ECO:0000256" key="1">
    <source>
        <dbReference type="SAM" id="MobiDB-lite"/>
    </source>
</evidence>
<dbReference type="EMBL" id="JAFIMR010000013">
    <property type="protein sequence ID" value="KAI1870917.1"/>
    <property type="molecule type" value="Genomic_DNA"/>
</dbReference>
<feature type="compositionally biased region" description="Basic and acidic residues" evidence="1">
    <location>
        <begin position="1"/>
        <end position="16"/>
    </location>
</feature>
<evidence type="ECO:0000313" key="3">
    <source>
        <dbReference type="Proteomes" id="UP000829685"/>
    </source>
</evidence>
<feature type="region of interest" description="Disordered" evidence="1">
    <location>
        <begin position="123"/>
        <end position="144"/>
    </location>
</feature>
<dbReference type="AlphaFoldDB" id="A0A9P9WMN6"/>
<protein>
    <submittedName>
        <fullName evidence="2">Uncharacterized protein</fullName>
    </submittedName>
</protein>
<accession>A0A9P9WMN6</accession>
<feature type="compositionally biased region" description="Polar residues" evidence="1">
    <location>
        <begin position="24"/>
        <end position="34"/>
    </location>
</feature>
<sequence>MGERVSRAVGKHEGQRSPRGPSETPKSTPRNSTCKGRWLQPWTRGLRERPSLQALPAVQLSAKVGGRPSLAWRPGGGCALSDLQRPDTKADKRAGERPPLLPPILPVHSQPAWAICSQPSRDLGRHAANQSQRRPQSSRVTPDGLIHKPNITSGRRVVEMAVALFRGAFSRWHQHSNAALARRPYVPGSPPVLGLPGGWQQSRWQASKTSLHHGYITARMISNRGRNPSCVLP</sequence>
<feature type="compositionally biased region" description="Polar residues" evidence="1">
    <location>
        <begin position="128"/>
        <end position="140"/>
    </location>
</feature>
<proteinExistence type="predicted"/>
<reference evidence="2" key="1">
    <citation type="submission" date="2021-03" db="EMBL/GenBank/DDBJ databases">
        <title>Revisited historic fungal species revealed as producer of novel bioactive compounds through whole genome sequencing and comparative genomics.</title>
        <authorList>
            <person name="Vignolle G.A."/>
            <person name="Hochenegger N."/>
            <person name="Mach R.L."/>
            <person name="Mach-Aigner A.R."/>
            <person name="Javad Rahimi M."/>
            <person name="Salim K.A."/>
            <person name="Chan C.M."/>
            <person name="Lim L.B.L."/>
            <person name="Cai F."/>
            <person name="Druzhinina I.S."/>
            <person name="U'Ren J.M."/>
            <person name="Derntl C."/>
        </authorList>
    </citation>
    <scope>NUCLEOTIDE SEQUENCE</scope>
    <source>
        <strain evidence="2">TUCIM 5799</strain>
    </source>
</reference>
<keyword evidence="3" id="KW-1185">Reference proteome</keyword>
<feature type="compositionally biased region" description="Basic and acidic residues" evidence="1">
    <location>
        <begin position="84"/>
        <end position="96"/>
    </location>
</feature>
<feature type="region of interest" description="Disordered" evidence="1">
    <location>
        <begin position="66"/>
        <end position="105"/>
    </location>
</feature>
<comment type="caution">
    <text evidence="2">The sequence shown here is derived from an EMBL/GenBank/DDBJ whole genome shotgun (WGS) entry which is preliminary data.</text>
</comment>
<gene>
    <name evidence="2" type="ORF">JX265_005957</name>
</gene>
<evidence type="ECO:0000313" key="2">
    <source>
        <dbReference type="EMBL" id="KAI1870917.1"/>
    </source>
</evidence>
<organism evidence="2 3">
    <name type="scientific">Neoarthrinium moseri</name>
    <dbReference type="NCBI Taxonomy" id="1658444"/>
    <lineage>
        <taxon>Eukaryota</taxon>
        <taxon>Fungi</taxon>
        <taxon>Dikarya</taxon>
        <taxon>Ascomycota</taxon>
        <taxon>Pezizomycotina</taxon>
        <taxon>Sordariomycetes</taxon>
        <taxon>Xylariomycetidae</taxon>
        <taxon>Amphisphaeriales</taxon>
        <taxon>Apiosporaceae</taxon>
        <taxon>Neoarthrinium</taxon>
    </lineage>
</organism>